<dbReference type="InterPro" id="IPR050214">
    <property type="entry name" value="Cys_Synth/Cystath_Beta-Synth"/>
</dbReference>
<dbReference type="Proteomes" id="UP000500767">
    <property type="component" value="Chromosome"/>
</dbReference>
<comment type="similarity">
    <text evidence="3">Belongs to the cysteine synthase/cystathionine beta-synthase family.</text>
</comment>
<evidence type="ECO:0000256" key="1">
    <source>
        <dbReference type="ARBA" id="ARBA00001933"/>
    </source>
</evidence>
<keyword evidence="8" id="KW-0198">Cysteine biosynthesis</keyword>
<dbReference type="GO" id="GO:0005737">
    <property type="term" value="C:cytoplasm"/>
    <property type="evidence" value="ECO:0007669"/>
    <property type="project" value="UniProtKB-ARBA"/>
</dbReference>
<dbReference type="EC" id="2.5.1.47" evidence="4"/>
<feature type="binding site" evidence="10">
    <location>
        <position position="111"/>
    </location>
    <ligand>
        <name>pyridoxal 5'-phosphate</name>
        <dbReference type="ChEBI" id="CHEBI:597326"/>
    </ligand>
</feature>
<feature type="binding site" evidence="10">
    <location>
        <position position="303"/>
    </location>
    <ligand>
        <name>pyridoxal 5'-phosphate</name>
        <dbReference type="ChEBI" id="CHEBI:597326"/>
    </ligand>
</feature>
<keyword evidence="5" id="KW-0028">Amino-acid biosynthesis</keyword>
<dbReference type="RefSeq" id="WP_171832930.1">
    <property type="nucleotide sequence ID" value="NZ_CP053708.1"/>
</dbReference>
<dbReference type="NCBIfam" id="TIGR01136">
    <property type="entry name" value="cysKM"/>
    <property type="match status" value="1"/>
</dbReference>
<dbReference type="Pfam" id="PF00291">
    <property type="entry name" value="PALP"/>
    <property type="match status" value="1"/>
</dbReference>
<dbReference type="GO" id="GO:0004124">
    <property type="term" value="F:cysteine synthase activity"/>
    <property type="evidence" value="ECO:0007669"/>
    <property type="project" value="UniProtKB-EC"/>
</dbReference>
<evidence type="ECO:0000256" key="2">
    <source>
        <dbReference type="ARBA" id="ARBA00004962"/>
    </source>
</evidence>
<dbReference type="EMBL" id="CP053708">
    <property type="protein sequence ID" value="QKE91542.1"/>
    <property type="molecule type" value="Genomic_DNA"/>
</dbReference>
<proteinExistence type="inferred from homology"/>
<evidence type="ECO:0000256" key="6">
    <source>
        <dbReference type="ARBA" id="ARBA00022679"/>
    </source>
</evidence>
<evidence type="ECO:0000259" key="13">
    <source>
        <dbReference type="Pfam" id="PF00291"/>
    </source>
</evidence>
<name>A0A6M8HT77_9PROT</name>
<gene>
    <name evidence="14" type="primary">cysK</name>
    <name evidence="14" type="ORF">HN018_17210</name>
</gene>
<feature type="modified residue" description="N6-(pyridoxal phosphate)lysine" evidence="11">
    <location>
        <position position="80"/>
    </location>
</feature>
<accession>A0A6M8HT77</accession>
<evidence type="ECO:0000256" key="10">
    <source>
        <dbReference type="PIRSR" id="PIRSR605856-50"/>
    </source>
</evidence>
<comment type="pathway">
    <text evidence="2">Amino-acid biosynthesis; L-cysteine biosynthesis; L-cysteine from L-serine: step 2/2.</text>
</comment>
<keyword evidence="7 10" id="KW-0663">Pyridoxal phosphate</keyword>
<dbReference type="Gene3D" id="3.40.50.1100">
    <property type="match status" value="2"/>
</dbReference>
<evidence type="ECO:0000256" key="3">
    <source>
        <dbReference type="ARBA" id="ARBA00007103"/>
    </source>
</evidence>
<evidence type="ECO:0000313" key="14">
    <source>
        <dbReference type="EMBL" id="QKE91542.1"/>
    </source>
</evidence>
<dbReference type="FunFam" id="3.40.50.1100:FF:000067">
    <property type="entry name" value="Cysteine synthase"/>
    <property type="match status" value="1"/>
</dbReference>
<dbReference type="InterPro" id="IPR001926">
    <property type="entry name" value="TrpB-like_PALP"/>
</dbReference>
<sequence>MARTERLSTTSSAKLRDPGPVEQGPGFSGFAAPRRRIYDSIVETIGGTPLVRLPRLTKEDELVGDVMLKLEFFNPLGSVKDRIGASMLLEAEWAGTITPGRTVLVEPTSGNTGIALAFVAASRGYRLIVTMPEGASVERRKMLRLMDVQLELTPSRLGMAGAIARAKEILASTPDAWMPRQFDNPSNPDIHARTTAEEIWADTEGGVDMVVAGIGTGGTVTGIARALKPRKPGLKVYGVEPSESAVLNGDEPGPHGIQGIGPGFCPGVLELDVLDGVLTVSEREAIAAARRCARMEGLPIGISSGAALHAALTLAHRPEHAGKQIVVIIPSFAERYLSTSLFAGLG</sequence>
<feature type="binding site" evidence="10">
    <location>
        <begin position="215"/>
        <end position="219"/>
    </location>
    <ligand>
        <name>pyridoxal 5'-phosphate</name>
        <dbReference type="ChEBI" id="CHEBI:597326"/>
    </ligand>
</feature>
<reference evidence="14 15" key="1">
    <citation type="journal article" date="2014" name="World J. Microbiol. Biotechnol.">
        <title>Biodiversity and physiological characteristics of Antarctic and Arctic lichens-associated bacteria.</title>
        <authorList>
            <person name="Lee Y.M."/>
            <person name="Kim E.H."/>
            <person name="Lee H.K."/>
            <person name="Hong S.G."/>
        </authorList>
    </citation>
    <scope>NUCLEOTIDE SEQUENCE [LARGE SCALE GENOMIC DNA]</scope>
    <source>
        <strain evidence="14 15">PAMC 26569</strain>
    </source>
</reference>
<feature type="domain" description="Tryptophan synthase beta chain-like PALP" evidence="13">
    <location>
        <begin position="43"/>
        <end position="330"/>
    </location>
</feature>
<evidence type="ECO:0000256" key="11">
    <source>
        <dbReference type="PIRSR" id="PIRSR605856-51"/>
    </source>
</evidence>
<evidence type="ECO:0000256" key="5">
    <source>
        <dbReference type="ARBA" id="ARBA00022605"/>
    </source>
</evidence>
<comment type="cofactor">
    <cofactor evidence="1 10">
        <name>pyridoxal 5'-phosphate</name>
        <dbReference type="ChEBI" id="CHEBI:597326"/>
    </cofactor>
</comment>
<dbReference type="NCBIfam" id="TIGR01139">
    <property type="entry name" value="cysK"/>
    <property type="match status" value="1"/>
</dbReference>
<evidence type="ECO:0000256" key="4">
    <source>
        <dbReference type="ARBA" id="ARBA00012681"/>
    </source>
</evidence>
<dbReference type="InterPro" id="IPR005856">
    <property type="entry name" value="Cys_synth"/>
</dbReference>
<comment type="catalytic activity">
    <reaction evidence="9">
        <text>O-acetyl-L-serine + hydrogen sulfide = L-cysteine + acetate</text>
        <dbReference type="Rhea" id="RHEA:14829"/>
        <dbReference type="ChEBI" id="CHEBI:29919"/>
        <dbReference type="ChEBI" id="CHEBI:30089"/>
        <dbReference type="ChEBI" id="CHEBI:35235"/>
        <dbReference type="ChEBI" id="CHEBI:58340"/>
        <dbReference type="EC" id="2.5.1.47"/>
    </reaction>
</comment>
<evidence type="ECO:0000256" key="9">
    <source>
        <dbReference type="ARBA" id="ARBA00047931"/>
    </source>
</evidence>
<dbReference type="AlphaFoldDB" id="A0A6M8HT77"/>
<dbReference type="InterPro" id="IPR036052">
    <property type="entry name" value="TrpB-like_PALP_sf"/>
</dbReference>
<protein>
    <recommendedName>
        <fullName evidence="4">cysteine synthase</fullName>
        <ecNumber evidence="4">2.5.1.47</ecNumber>
    </recommendedName>
</protein>
<evidence type="ECO:0000256" key="7">
    <source>
        <dbReference type="ARBA" id="ARBA00022898"/>
    </source>
</evidence>
<organism evidence="14 15">
    <name type="scientific">Lichenicola cladoniae</name>
    <dbReference type="NCBI Taxonomy" id="1484109"/>
    <lineage>
        <taxon>Bacteria</taxon>
        <taxon>Pseudomonadati</taxon>
        <taxon>Pseudomonadota</taxon>
        <taxon>Alphaproteobacteria</taxon>
        <taxon>Acetobacterales</taxon>
        <taxon>Acetobacteraceae</taxon>
        <taxon>Lichenicola</taxon>
    </lineage>
</organism>
<keyword evidence="15" id="KW-1185">Reference proteome</keyword>
<dbReference type="KEGG" id="lck:HN018_17210"/>
<dbReference type="GO" id="GO:0006535">
    <property type="term" value="P:cysteine biosynthetic process from serine"/>
    <property type="evidence" value="ECO:0007669"/>
    <property type="project" value="InterPro"/>
</dbReference>
<feature type="region of interest" description="Disordered" evidence="12">
    <location>
        <begin position="1"/>
        <end position="28"/>
    </location>
</feature>
<evidence type="ECO:0000313" key="15">
    <source>
        <dbReference type="Proteomes" id="UP000500767"/>
    </source>
</evidence>
<dbReference type="PANTHER" id="PTHR10314">
    <property type="entry name" value="CYSTATHIONINE BETA-SYNTHASE"/>
    <property type="match status" value="1"/>
</dbReference>
<keyword evidence="6 14" id="KW-0808">Transferase</keyword>
<dbReference type="InterPro" id="IPR005859">
    <property type="entry name" value="CysK"/>
</dbReference>
<evidence type="ECO:0000256" key="12">
    <source>
        <dbReference type="SAM" id="MobiDB-lite"/>
    </source>
</evidence>
<evidence type="ECO:0000256" key="8">
    <source>
        <dbReference type="ARBA" id="ARBA00023192"/>
    </source>
</evidence>
<dbReference type="SUPFAM" id="SSF53686">
    <property type="entry name" value="Tryptophan synthase beta subunit-like PLP-dependent enzymes"/>
    <property type="match status" value="1"/>
</dbReference>
<dbReference type="CDD" id="cd01561">
    <property type="entry name" value="CBS_like"/>
    <property type="match status" value="1"/>
</dbReference>